<comment type="caution">
    <text evidence="2">The sequence shown here is derived from an EMBL/GenBank/DDBJ whole genome shotgun (WGS) entry which is preliminary data.</text>
</comment>
<protein>
    <submittedName>
        <fullName evidence="2">Uncharacterized protein</fullName>
    </submittedName>
</protein>
<sequence length="323" mass="35840">MTPATWLGDVVRAVAAETPPGTTPDPELVRQIARMLGVDLDPHRRAEIEEPEPVFAPTRLHATEVAEQPWHEQPATTAERVVRSSRATGEPEAREQGPMVGLQESWTERPDQPWTTDAVPDLPRITEKQLIADPPHEPLLRRATTSAVVQALLSRHAPDSEIDVPALVEQTASARAVRELPRLPRPTLRFGAHVLVDQSEGMSLFRRDQQTLLGAIRGVVGEALTGVSVLDGSPRRMRRGHRDPEPGRAVLVLAGFGIRWGRVERNAWENYVCRLRQRECRVVALVPFPRDRWPGWLTALMPVVCWDRGTTVGVVRAALGKAS</sequence>
<organism evidence="2 3">
    <name type="scientific">Lentzea alba</name>
    <dbReference type="NCBI Taxonomy" id="2714351"/>
    <lineage>
        <taxon>Bacteria</taxon>
        <taxon>Bacillati</taxon>
        <taxon>Actinomycetota</taxon>
        <taxon>Actinomycetes</taxon>
        <taxon>Pseudonocardiales</taxon>
        <taxon>Pseudonocardiaceae</taxon>
        <taxon>Lentzea</taxon>
    </lineage>
</organism>
<evidence type="ECO:0000313" key="3">
    <source>
        <dbReference type="Proteomes" id="UP000481360"/>
    </source>
</evidence>
<dbReference type="Proteomes" id="UP000481360">
    <property type="component" value="Unassembled WGS sequence"/>
</dbReference>
<reference evidence="2 3" key="1">
    <citation type="submission" date="2020-03" db="EMBL/GenBank/DDBJ databases">
        <title>Isolation and identification of active actinomycetes.</title>
        <authorList>
            <person name="Sun X."/>
        </authorList>
    </citation>
    <scope>NUCLEOTIDE SEQUENCE [LARGE SCALE GENOMIC DNA]</scope>
    <source>
        <strain evidence="2 3">NEAU-D13</strain>
    </source>
</reference>
<evidence type="ECO:0000313" key="2">
    <source>
        <dbReference type="EMBL" id="NGY64065.1"/>
    </source>
</evidence>
<keyword evidence="3" id="KW-1185">Reference proteome</keyword>
<name>A0A7C9RUX0_9PSEU</name>
<accession>A0A7C9RUX0</accession>
<dbReference type="RefSeq" id="WP_166052858.1">
    <property type="nucleotide sequence ID" value="NZ_JAAMPJ010000011.1"/>
</dbReference>
<dbReference type="AlphaFoldDB" id="A0A7C9RUX0"/>
<proteinExistence type="predicted"/>
<gene>
    <name evidence="2" type="ORF">G7043_34605</name>
</gene>
<dbReference type="EMBL" id="JAAMPJ010000011">
    <property type="protein sequence ID" value="NGY64065.1"/>
    <property type="molecule type" value="Genomic_DNA"/>
</dbReference>
<evidence type="ECO:0000256" key="1">
    <source>
        <dbReference type="SAM" id="MobiDB-lite"/>
    </source>
</evidence>
<feature type="region of interest" description="Disordered" evidence="1">
    <location>
        <begin position="69"/>
        <end position="119"/>
    </location>
</feature>